<dbReference type="GO" id="GO:0016020">
    <property type="term" value="C:membrane"/>
    <property type="evidence" value="ECO:0007669"/>
    <property type="project" value="UniProtKB-SubCell"/>
</dbReference>
<dbReference type="AlphaFoldDB" id="A0AAW0UB48"/>
<reference evidence="6 7" key="1">
    <citation type="submission" date="2023-03" db="EMBL/GenBank/DDBJ databases">
        <title>High-quality genome of Scylla paramamosain provides insights in environmental adaptation.</title>
        <authorList>
            <person name="Zhang L."/>
        </authorList>
    </citation>
    <scope>NUCLEOTIDE SEQUENCE [LARGE SCALE GENOMIC DNA]</scope>
    <source>
        <strain evidence="6">LZ_2023a</strain>
        <tissue evidence="6">Muscle</tissue>
    </source>
</reference>
<keyword evidence="4 5" id="KW-0472">Membrane</keyword>
<dbReference type="Proteomes" id="UP001487740">
    <property type="component" value="Unassembled WGS sequence"/>
</dbReference>
<evidence type="ECO:0000256" key="4">
    <source>
        <dbReference type="ARBA" id="ARBA00023136"/>
    </source>
</evidence>
<name>A0AAW0UB48_SCYPA</name>
<dbReference type="PANTHER" id="PTHR24064">
    <property type="entry name" value="SOLUTE CARRIER FAMILY 22 MEMBER"/>
    <property type="match status" value="1"/>
</dbReference>
<dbReference type="InterPro" id="IPR005828">
    <property type="entry name" value="MFS_sugar_transport-like"/>
</dbReference>
<dbReference type="SUPFAM" id="SSF103473">
    <property type="entry name" value="MFS general substrate transporter"/>
    <property type="match status" value="1"/>
</dbReference>
<evidence type="ECO:0000313" key="7">
    <source>
        <dbReference type="Proteomes" id="UP001487740"/>
    </source>
</evidence>
<dbReference type="EMBL" id="JARAKH010000016">
    <property type="protein sequence ID" value="KAK8396045.1"/>
    <property type="molecule type" value="Genomic_DNA"/>
</dbReference>
<evidence type="ECO:0000256" key="1">
    <source>
        <dbReference type="ARBA" id="ARBA00004141"/>
    </source>
</evidence>
<proteinExistence type="predicted"/>
<evidence type="ECO:0000313" key="6">
    <source>
        <dbReference type="EMBL" id="KAK8396045.1"/>
    </source>
</evidence>
<keyword evidence="7" id="KW-1185">Reference proteome</keyword>
<dbReference type="GO" id="GO:0022857">
    <property type="term" value="F:transmembrane transporter activity"/>
    <property type="evidence" value="ECO:0007669"/>
    <property type="project" value="InterPro"/>
</dbReference>
<evidence type="ECO:0008006" key="8">
    <source>
        <dbReference type="Google" id="ProtNLM"/>
    </source>
</evidence>
<organism evidence="6 7">
    <name type="scientific">Scylla paramamosain</name>
    <name type="common">Mud crab</name>
    <dbReference type="NCBI Taxonomy" id="85552"/>
    <lineage>
        <taxon>Eukaryota</taxon>
        <taxon>Metazoa</taxon>
        <taxon>Ecdysozoa</taxon>
        <taxon>Arthropoda</taxon>
        <taxon>Crustacea</taxon>
        <taxon>Multicrustacea</taxon>
        <taxon>Malacostraca</taxon>
        <taxon>Eumalacostraca</taxon>
        <taxon>Eucarida</taxon>
        <taxon>Decapoda</taxon>
        <taxon>Pleocyemata</taxon>
        <taxon>Brachyura</taxon>
        <taxon>Eubrachyura</taxon>
        <taxon>Portunoidea</taxon>
        <taxon>Portunidae</taxon>
        <taxon>Portuninae</taxon>
        <taxon>Scylla</taxon>
    </lineage>
</organism>
<evidence type="ECO:0000256" key="2">
    <source>
        <dbReference type="ARBA" id="ARBA00022692"/>
    </source>
</evidence>
<feature type="transmembrane region" description="Helical" evidence="5">
    <location>
        <begin position="159"/>
        <end position="182"/>
    </location>
</feature>
<protein>
    <recommendedName>
        <fullName evidence="8">Major facilitator superfamily (MFS) profile domain-containing protein</fullName>
    </recommendedName>
</protein>
<dbReference type="Gene3D" id="1.20.1250.20">
    <property type="entry name" value="MFS general substrate transporter like domains"/>
    <property type="match status" value="1"/>
</dbReference>
<dbReference type="Pfam" id="PF00083">
    <property type="entry name" value="Sugar_tr"/>
    <property type="match status" value="1"/>
</dbReference>
<feature type="transmembrane region" description="Helical" evidence="5">
    <location>
        <begin position="12"/>
        <end position="32"/>
    </location>
</feature>
<comment type="subcellular location">
    <subcellularLocation>
        <location evidence="1">Membrane</location>
        <topology evidence="1">Multi-pass membrane protein</topology>
    </subcellularLocation>
</comment>
<feature type="transmembrane region" description="Helical" evidence="5">
    <location>
        <begin position="101"/>
        <end position="122"/>
    </location>
</feature>
<feature type="transmembrane region" description="Helical" evidence="5">
    <location>
        <begin position="134"/>
        <end position="153"/>
    </location>
</feature>
<feature type="transmembrane region" description="Helical" evidence="5">
    <location>
        <begin position="38"/>
        <end position="57"/>
    </location>
</feature>
<keyword evidence="3 5" id="KW-1133">Transmembrane helix</keyword>
<gene>
    <name evidence="6" type="ORF">O3P69_005261</name>
</gene>
<evidence type="ECO:0000256" key="5">
    <source>
        <dbReference type="SAM" id="Phobius"/>
    </source>
</evidence>
<dbReference type="InterPro" id="IPR036259">
    <property type="entry name" value="MFS_trans_sf"/>
</dbReference>
<accession>A0AAW0UB48</accession>
<comment type="caution">
    <text evidence="6">The sequence shown here is derived from an EMBL/GenBank/DDBJ whole genome shotgun (WGS) entry which is preliminary data.</text>
</comment>
<sequence length="208" mass="23117">MTTREVRLRALVLYYIWIVTTAPYYSLSHFSSIINTNIYMYSFLSGVVEVPAYLGMWPAITYLGRKVTLAALLLFSGLCVSVVTLFLILQYEVTVPAELKMFFSLSGKMAITASLHLVWVFTGELFSTKHRARIVGEACMVGKLGAMMVPYINDLLGRVYPWAPGAMLSVAVIIASGLVCILPETANHKLTQKEDERVAEDSIHLTVI</sequence>
<feature type="transmembrane region" description="Helical" evidence="5">
    <location>
        <begin position="69"/>
        <end position="89"/>
    </location>
</feature>
<keyword evidence="2 5" id="KW-0812">Transmembrane</keyword>
<evidence type="ECO:0000256" key="3">
    <source>
        <dbReference type="ARBA" id="ARBA00022989"/>
    </source>
</evidence>